<comment type="caution">
    <text evidence="1">The sequence shown here is derived from an EMBL/GenBank/DDBJ whole genome shotgun (WGS) entry which is preliminary data.</text>
</comment>
<evidence type="ECO:0000313" key="2">
    <source>
        <dbReference type="Proteomes" id="UP001500729"/>
    </source>
</evidence>
<dbReference type="EMBL" id="BAAAGS010000030">
    <property type="protein sequence ID" value="GAA0539180.1"/>
    <property type="molecule type" value="Genomic_DNA"/>
</dbReference>
<dbReference type="Proteomes" id="UP001500729">
    <property type="component" value="Unassembled WGS sequence"/>
</dbReference>
<name>A0ABP3NCW6_SACER</name>
<evidence type="ECO:0000313" key="1">
    <source>
        <dbReference type="EMBL" id="GAA0539180.1"/>
    </source>
</evidence>
<proteinExistence type="predicted"/>
<accession>A0ABP3NCW6</accession>
<dbReference type="RefSeq" id="WP_009945786.1">
    <property type="nucleotide sequence ID" value="NZ_BAAAGS010000030.1"/>
</dbReference>
<sequence length="152" mass="16384">MVELDRISSLEHLAAPATPALVRTPEQEAASASELDLLITSLHPRDCDDAGCDRVATHAAHRLRTGGILVVLTHSHQEHGELLDPTGTVVTAAQNADLLYLQHIVALHTPIRHGRLFTEPTTPDAPHPPTGLHRRVHSDLLVFAHPSTNGTS</sequence>
<reference evidence="2" key="1">
    <citation type="journal article" date="2019" name="Int. J. Syst. Evol. Microbiol.">
        <title>The Global Catalogue of Microorganisms (GCM) 10K type strain sequencing project: providing services to taxonomists for standard genome sequencing and annotation.</title>
        <authorList>
            <consortium name="The Broad Institute Genomics Platform"/>
            <consortium name="The Broad Institute Genome Sequencing Center for Infectious Disease"/>
            <person name="Wu L."/>
            <person name="Ma J."/>
        </authorList>
    </citation>
    <scope>NUCLEOTIDE SEQUENCE [LARGE SCALE GENOMIC DNA]</scope>
    <source>
        <strain evidence="2">JCM 10303</strain>
    </source>
</reference>
<protein>
    <submittedName>
        <fullName evidence="1">Uncharacterized protein</fullName>
    </submittedName>
</protein>
<organism evidence="1 2">
    <name type="scientific">Saccharopolyspora erythraea</name>
    <name type="common">Streptomyces erythraeus</name>
    <dbReference type="NCBI Taxonomy" id="1836"/>
    <lineage>
        <taxon>Bacteria</taxon>
        <taxon>Bacillati</taxon>
        <taxon>Actinomycetota</taxon>
        <taxon>Actinomycetes</taxon>
        <taxon>Pseudonocardiales</taxon>
        <taxon>Pseudonocardiaceae</taxon>
        <taxon>Saccharopolyspora</taxon>
    </lineage>
</organism>
<gene>
    <name evidence="1" type="ORF">GCM10009533_42910</name>
</gene>
<keyword evidence="2" id="KW-1185">Reference proteome</keyword>